<gene>
    <name evidence="1" type="ORF">EAF07_09150</name>
</gene>
<keyword evidence="1" id="KW-0648">Protein biosynthesis</keyword>
<dbReference type="AlphaFoldDB" id="A0A3L9DSP3"/>
<dbReference type="RefSeq" id="WP_121836255.1">
    <property type="nucleotide sequence ID" value="NZ_RCVM01000023.1"/>
</dbReference>
<reference evidence="1 2" key="1">
    <citation type="submission" date="2018-10" db="EMBL/GenBank/DDBJ databases">
        <title>Streptococcus hillyeri sp. nov., isolated from equine tracheal sample.</title>
        <authorList>
            <person name="Macfadyen A.C."/>
            <person name="Waller A."/>
            <person name="Paterson G.K."/>
        </authorList>
    </citation>
    <scope>NUCLEOTIDE SEQUENCE [LARGE SCALE GENOMIC DNA]</scope>
    <source>
        <strain evidence="1 2">28462</strain>
    </source>
</reference>
<dbReference type="OrthoDB" id="2354703at2"/>
<accession>A0A3L9DSP3</accession>
<sequence>MNHLYAVETKEQLEIYQQFVKRYDNLLQDYVAYLSNNFQVDELPEVILWSDKIIATKYIRDIAVPAYTNDVRMVMTPELSVWQELYEKQLDDYEATEQIATLRQHYQNISENYLLQIVGHELAHWSELFLDDFDDDLEQDIWFEEGMVEYISRRYFLTETEFEAEKSVNQELVALYQEKYGWHSLSEFGQKTYEGSYAAIFYEYWRSFLAIDQLVEKLGTVQAIFASYHDWSESKAKQSLLEWFGIES</sequence>
<keyword evidence="2" id="KW-1185">Reference proteome</keyword>
<dbReference type="GO" id="GO:0003746">
    <property type="term" value="F:translation elongation factor activity"/>
    <property type="evidence" value="ECO:0007669"/>
    <property type="project" value="UniProtKB-KW"/>
</dbReference>
<name>A0A3L9DSP3_9STRE</name>
<dbReference type="Proteomes" id="UP000279194">
    <property type="component" value="Unassembled WGS sequence"/>
</dbReference>
<dbReference type="EMBL" id="RCVM01000023">
    <property type="protein sequence ID" value="RLY01730.1"/>
    <property type="molecule type" value="Genomic_DNA"/>
</dbReference>
<evidence type="ECO:0000313" key="2">
    <source>
        <dbReference type="Proteomes" id="UP000279194"/>
    </source>
</evidence>
<protein>
    <submittedName>
        <fullName evidence="1">Elongation factor Tu</fullName>
    </submittedName>
</protein>
<proteinExistence type="predicted"/>
<comment type="caution">
    <text evidence="1">The sequence shown here is derived from an EMBL/GenBank/DDBJ whole genome shotgun (WGS) entry which is preliminary data.</text>
</comment>
<organism evidence="1 2">
    <name type="scientific">Streptococcus hillyeri</name>
    <dbReference type="NCBI Taxonomy" id="2282420"/>
    <lineage>
        <taxon>Bacteria</taxon>
        <taxon>Bacillati</taxon>
        <taxon>Bacillota</taxon>
        <taxon>Bacilli</taxon>
        <taxon>Lactobacillales</taxon>
        <taxon>Streptococcaceae</taxon>
        <taxon>Streptococcus</taxon>
    </lineage>
</organism>
<keyword evidence="1" id="KW-0251">Elongation factor</keyword>
<evidence type="ECO:0000313" key="1">
    <source>
        <dbReference type="EMBL" id="RLY01730.1"/>
    </source>
</evidence>